<evidence type="ECO:0000259" key="3">
    <source>
        <dbReference type="PROSITE" id="PS51459"/>
    </source>
</evidence>
<dbReference type="PANTHER" id="PTHR13504:SF38">
    <property type="entry name" value="FIDO DOMAIN-CONTAINING PROTEIN"/>
    <property type="match status" value="1"/>
</dbReference>
<sequence length="243" mass="26630">MGNKTEGTLPAGIDQRQMYALVESVFSAQGPVDYTPSPPEPWSAEGGANSGSSSQILQHAKALKYLCFDRALGALDVDAVLRTHKILMWGAEDDNKIKVKAGEYRSTPARSGTGYVYHEPSLIAPGVEKVVSDYNDKLPKVKAGQMDAELLAAQLFYDMVTLHPFENGNGRLCRLLAAFALMSAGDPFPLPLSNGLKEVRSHCQQVLRYADKHLGDVSRLAAHILECRAFSWQNLVANARWEQ</sequence>
<dbReference type="AlphaFoldDB" id="A0A9W6EZR2"/>
<dbReference type="EMBL" id="BRXU01000004">
    <property type="protein sequence ID" value="GLC50879.1"/>
    <property type="molecule type" value="Genomic_DNA"/>
</dbReference>
<evidence type="ECO:0000313" key="4">
    <source>
        <dbReference type="EMBL" id="GLC50879.1"/>
    </source>
</evidence>
<reference evidence="4 5" key="1">
    <citation type="journal article" date="2023" name="Commun. Biol.">
        <title>Reorganization of the ancestral sex-determining regions during the evolution of trioecy in Pleodorina starrii.</title>
        <authorList>
            <person name="Takahashi K."/>
            <person name="Suzuki S."/>
            <person name="Kawai-Toyooka H."/>
            <person name="Yamamoto K."/>
            <person name="Hamaji T."/>
            <person name="Ootsuki R."/>
            <person name="Yamaguchi H."/>
            <person name="Kawachi M."/>
            <person name="Higashiyama T."/>
            <person name="Nozaki H."/>
        </authorList>
    </citation>
    <scope>NUCLEOTIDE SEQUENCE [LARGE SCALE GENOMIC DNA]</scope>
    <source>
        <strain evidence="4 5">NIES-4479</strain>
    </source>
</reference>
<name>A0A9W6EZR2_9CHLO</name>
<keyword evidence="5" id="KW-1185">Reference proteome</keyword>
<comment type="caution">
    <text evidence="4">The sequence shown here is derived from an EMBL/GenBank/DDBJ whole genome shotgun (WGS) entry which is preliminary data.</text>
</comment>
<feature type="region of interest" description="Disordered" evidence="2">
    <location>
        <begin position="30"/>
        <end position="51"/>
    </location>
</feature>
<dbReference type="PROSITE" id="PS51459">
    <property type="entry name" value="FIDO"/>
    <property type="match status" value="1"/>
</dbReference>
<proteinExistence type="predicted"/>
<accession>A0A9W6EZR2</accession>
<gene>
    <name evidence="4" type="primary">PLEST008583</name>
    <name evidence="4" type="ORF">PLESTB_000442100</name>
</gene>
<feature type="active site" evidence="1">
    <location>
        <position position="163"/>
    </location>
</feature>
<organism evidence="4 5">
    <name type="scientific">Pleodorina starrii</name>
    <dbReference type="NCBI Taxonomy" id="330485"/>
    <lineage>
        <taxon>Eukaryota</taxon>
        <taxon>Viridiplantae</taxon>
        <taxon>Chlorophyta</taxon>
        <taxon>core chlorophytes</taxon>
        <taxon>Chlorophyceae</taxon>
        <taxon>CS clade</taxon>
        <taxon>Chlamydomonadales</taxon>
        <taxon>Volvocaceae</taxon>
        <taxon>Pleodorina</taxon>
    </lineage>
</organism>
<dbReference type="PANTHER" id="PTHR13504">
    <property type="entry name" value="FIDO DOMAIN-CONTAINING PROTEIN DDB_G0283145"/>
    <property type="match status" value="1"/>
</dbReference>
<dbReference type="Pfam" id="PF02661">
    <property type="entry name" value="Fic"/>
    <property type="match status" value="1"/>
</dbReference>
<evidence type="ECO:0000256" key="1">
    <source>
        <dbReference type="PIRSR" id="PIRSR640198-1"/>
    </source>
</evidence>
<dbReference type="SUPFAM" id="SSF140931">
    <property type="entry name" value="Fic-like"/>
    <property type="match status" value="1"/>
</dbReference>
<feature type="domain" description="Fido" evidence="3">
    <location>
        <begin position="75"/>
        <end position="226"/>
    </location>
</feature>
<dbReference type="Proteomes" id="UP001165080">
    <property type="component" value="Unassembled WGS sequence"/>
</dbReference>
<dbReference type="Gene3D" id="1.10.3290.10">
    <property type="entry name" value="Fido-like domain"/>
    <property type="match status" value="1"/>
</dbReference>
<dbReference type="InterPro" id="IPR040198">
    <property type="entry name" value="Fido_containing"/>
</dbReference>
<dbReference type="InterPro" id="IPR036597">
    <property type="entry name" value="Fido-like_dom_sf"/>
</dbReference>
<dbReference type="InterPro" id="IPR003812">
    <property type="entry name" value="Fido"/>
</dbReference>
<protein>
    <recommendedName>
        <fullName evidence="3">Fido domain-containing protein</fullName>
    </recommendedName>
</protein>
<evidence type="ECO:0000256" key="2">
    <source>
        <dbReference type="SAM" id="MobiDB-lite"/>
    </source>
</evidence>
<evidence type="ECO:0000313" key="5">
    <source>
        <dbReference type="Proteomes" id="UP001165080"/>
    </source>
</evidence>